<dbReference type="AlphaFoldDB" id="A0A7C9RHS3"/>
<keyword evidence="1" id="KW-0680">Restriction system</keyword>
<keyword evidence="2" id="KW-0238">DNA-binding</keyword>
<keyword evidence="4" id="KW-1185">Reference proteome</keyword>
<accession>A0A7C9RHS3</accession>
<protein>
    <recommendedName>
        <fullName evidence="5">Restriction endonuclease subunit S</fullName>
    </recommendedName>
</protein>
<dbReference type="SUPFAM" id="SSF116734">
    <property type="entry name" value="DNA methylase specificity domain"/>
    <property type="match status" value="1"/>
</dbReference>
<evidence type="ECO:0008006" key="5">
    <source>
        <dbReference type="Google" id="ProtNLM"/>
    </source>
</evidence>
<proteinExistence type="predicted"/>
<organism evidence="3 4">
    <name type="scientific">Candidatus Afipia apatlaquensis</name>
    <dbReference type="NCBI Taxonomy" id="2712852"/>
    <lineage>
        <taxon>Bacteria</taxon>
        <taxon>Pseudomonadati</taxon>
        <taxon>Pseudomonadota</taxon>
        <taxon>Alphaproteobacteria</taxon>
        <taxon>Hyphomicrobiales</taxon>
        <taxon>Nitrobacteraceae</taxon>
        <taxon>Afipia</taxon>
    </lineage>
</organism>
<dbReference type="Gene3D" id="3.90.220.20">
    <property type="entry name" value="DNA methylase specificity domains"/>
    <property type="match status" value="1"/>
</dbReference>
<dbReference type="InterPro" id="IPR044946">
    <property type="entry name" value="Restrct_endonuc_typeI_TRD_sf"/>
</dbReference>
<gene>
    <name evidence="3" type="ORF">G4V63_19220</name>
</gene>
<reference evidence="3" key="1">
    <citation type="submission" date="2020-02" db="EMBL/GenBank/DDBJ databases">
        <title>Draft genome sequence of Candidatus Afipia apatlaquensis IBT-C3, a potential strain for decolorization of textile dyes.</title>
        <authorList>
            <person name="Sanchez-Reyes A."/>
            <person name="Breton-Deval L."/>
            <person name="Mangelson H."/>
            <person name="Sanchez-Flores A."/>
        </authorList>
    </citation>
    <scope>NUCLEOTIDE SEQUENCE [LARGE SCALE GENOMIC DNA]</scope>
    <source>
        <strain evidence="3">IBT-C3</strain>
    </source>
</reference>
<name>A0A7C9RHS3_9BRAD</name>
<sequence>IINVKDGISPYLLTEILKLSYVKQQVENLTSGTSSSHNRIKTEQLSEILVPLPREGTETKKRYDTIANEIEKSIKLKYRAQNNLSNQIHDLEDILI</sequence>
<dbReference type="GO" id="GO:0003677">
    <property type="term" value="F:DNA binding"/>
    <property type="evidence" value="ECO:0007669"/>
    <property type="project" value="UniProtKB-KW"/>
</dbReference>
<evidence type="ECO:0000256" key="2">
    <source>
        <dbReference type="ARBA" id="ARBA00023125"/>
    </source>
</evidence>
<comment type="caution">
    <text evidence="3">The sequence shown here is derived from an EMBL/GenBank/DDBJ whole genome shotgun (WGS) entry which is preliminary data.</text>
</comment>
<evidence type="ECO:0000313" key="3">
    <source>
        <dbReference type="EMBL" id="NGX97258.1"/>
    </source>
</evidence>
<dbReference type="EMBL" id="JAAMRR010000977">
    <property type="protein sequence ID" value="NGX97258.1"/>
    <property type="molecule type" value="Genomic_DNA"/>
</dbReference>
<feature type="non-terminal residue" evidence="3">
    <location>
        <position position="1"/>
    </location>
</feature>
<dbReference type="Proteomes" id="UP000480266">
    <property type="component" value="Unassembled WGS sequence"/>
</dbReference>
<dbReference type="GO" id="GO:0009307">
    <property type="term" value="P:DNA restriction-modification system"/>
    <property type="evidence" value="ECO:0007669"/>
    <property type="project" value="UniProtKB-KW"/>
</dbReference>
<evidence type="ECO:0000256" key="1">
    <source>
        <dbReference type="ARBA" id="ARBA00022747"/>
    </source>
</evidence>
<evidence type="ECO:0000313" key="4">
    <source>
        <dbReference type="Proteomes" id="UP000480266"/>
    </source>
</evidence>